<evidence type="ECO:0000313" key="8">
    <source>
        <dbReference type="EMBL" id="KAH7643311.1"/>
    </source>
</evidence>
<evidence type="ECO:0000256" key="1">
    <source>
        <dbReference type="ARBA" id="ARBA00004123"/>
    </source>
</evidence>
<keyword evidence="2" id="KW-0805">Transcription regulation</keyword>
<protein>
    <recommendedName>
        <fullName evidence="9">snRNA-activating protein complex subunit 4</fullName>
    </recommendedName>
</protein>
<evidence type="ECO:0000259" key="6">
    <source>
        <dbReference type="PROSITE" id="PS50090"/>
    </source>
</evidence>
<dbReference type="InterPro" id="IPR051575">
    <property type="entry name" value="Myb-like_DNA-bd"/>
</dbReference>
<evidence type="ECO:0008006" key="9">
    <source>
        <dbReference type="Google" id="ProtNLM"/>
    </source>
</evidence>
<dbReference type="CDD" id="cd00167">
    <property type="entry name" value="SANT"/>
    <property type="match status" value="2"/>
</dbReference>
<dbReference type="GO" id="GO:0019185">
    <property type="term" value="C:snRNA-activating protein complex"/>
    <property type="evidence" value="ECO:0007669"/>
    <property type="project" value="TreeGrafter"/>
</dbReference>
<evidence type="ECO:0000256" key="4">
    <source>
        <dbReference type="ARBA" id="ARBA00023163"/>
    </source>
</evidence>
<dbReference type="SMART" id="SM00717">
    <property type="entry name" value="SANT"/>
    <property type="match status" value="2"/>
</dbReference>
<sequence length="628" mass="75030">MFLTKFYKPYLRDDRGFSAPNLFNPEHEYVLDTRIQMCLHHQCPVRNWKTSEIKIIRNEVQSQNLFKQTRSIVKRIEELLVLKARTAEQTEEVNRLNSELAMKRLSQEEPERFCPQIDWLAIAKLCENEDRNENDYELYYNNYLHSSVNRNEWTEDEDVRLKELIEKYGENNWDQVAAELSVTGSHRLAWQCCSRYQSRHSKSMHMTGPIEGEEAEKLSHLIELARTNAGEVDWKYVFRVHEGRRISQIKHFNNQQLLESSNWKRWKRWTQLEDTIIFAAHKYYQNYIEKNEGIYVKIAQHLPNRTNRQIRERYTMILSQQRQQRGDWKLNDDMKLMLACADDLRVDGKIDYIRLNRNHFPYRNAHQLFHRVRLLTRYIPSNFFQQQPINEKQLMECLQTVKTKRLSWKQISQPKLPKNSMKLLNYIRKFDLHCADMIRTVLRELLDPDISNDITEVTPSVDYDQTDDYDDGDSVNPSSLDTLRFYLATTSVSINQRQQQQQQQQQFNEIRSLFLPNYSTTYAYVLMQFLYNAMFIHSVENQYQMMNNDDNNDDNVEYQKLRTIFLSLFLWPALLSRLRPDNNCSDERLQQSILRQSSSSSSRIDDSNLIELPDEQQQQQAAAATINY</sequence>
<name>A0A9D4SJ51_DERFA</name>
<dbReference type="PANTHER" id="PTHR46621:SF1">
    <property type="entry name" value="SNRNA-ACTIVATING PROTEIN COMPLEX SUBUNIT 4"/>
    <property type="match status" value="1"/>
</dbReference>
<dbReference type="InterPro" id="IPR001005">
    <property type="entry name" value="SANT/Myb"/>
</dbReference>
<accession>A0A9D4SJ51</accession>
<keyword evidence="3" id="KW-0238">DNA-binding</keyword>
<dbReference type="GO" id="GO:0042796">
    <property type="term" value="P:snRNA transcription by RNA polymerase III"/>
    <property type="evidence" value="ECO:0007669"/>
    <property type="project" value="TreeGrafter"/>
</dbReference>
<dbReference type="GO" id="GO:0042795">
    <property type="term" value="P:snRNA transcription by RNA polymerase II"/>
    <property type="evidence" value="ECO:0007669"/>
    <property type="project" value="TreeGrafter"/>
</dbReference>
<dbReference type="PROSITE" id="PS50090">
    <property type="entry name" value="MYB_LIKE"/>
    <property type="match status" value="2"/>
</dbReference>
<evidence type="ECO:0000256" key="3">
    <source>
        <dbReference type="ARBA" id="ARBA00023125"/>
    </source>
</evidence>
<dbReference type="Pfam" id="PF13921">
    <property type="entry name" value="Myb_DNA-bind_6"/>
    <property type="match status" value="1"/>
</dbReference>
<dbReference type="InterPro" id="IPR017930">
    <property type="entry name" value="Myb_dom"/>
</dbReference>
<gene>
    <name evidence="8" type="ORF">HUG17_10002</name>
</gene>
<comment type="caution">
    <text evidence="8">The sequence shown here is derived from an EMBL/GenBank/DDBJ whole genome shotgun (WGS) entry which is preliminary data.</text>
</comment>
<dbReference type="Proteomes" id="UP000828236">
    <property type="component" value="Unassembled WGS sequence"/>
</dbReference>
<proteinExistence type="predicted"/>
<dbReference type="GO" id="GO:0000978">
    <property type="term" value="F:RNA polymerase II cis-regulatory region sequence-specific DNA binding"/>
    <property type="evidence" value="ECO:0007669"/>
    <property type="project" value="TreeGrafter"/>
</dbReference>
<reference evidence="8" key="2">
    <citation type="journal article" date="2021" name="World Allergy Organ. J.">
        <title>Chromosome-level assembly of Dermatophagoides farinae genome and transcriptome reveals two novel allergens Der f 37 and Der f 39.</title>
        <authorList>
            <person name="Chen J."/>
            <person name="Cai Z."/>
            <person name="Fan D."/>
            <person name="Hu J."/>
            <person name="Hou Y."/>
            <person name="He Y."/>
            <person name="Zhang Z."/>
            <person name="Zhao Z."/>
            <person name="Gao P."/>
            <person name="Hu W."/>
            <person name="Sun J."/>
            <person name="Li J."/>
            <person name="Ji K."/>
        </authorList>
    </citation>
    <scope>NUCLEOTIDE SEQUENCE</scope>
    <source>
        <strain evidence="8">JKM2019</strain>
    </source>
</reference>
<feature type="domain" description="Myb-like" evidence="6">
    <location>
        <begin position="145"/>
        <end position="200"/>
    </location>
</feature>
<evidence type="ECO:0000259" key="7">
    <source>
        <dbReference type="PROSITE" id="PS51294"/>
    </source>
</evidence>
<feature type="domain" description="Myb-like" evidence="6">
    <location>
        <begin position="268"/>
        <end position="318"/>
    </location>
</feature>
<evidence type="ECO:0000256" key="2">
    <source>
        <dbReference type="ARBA" id="ARBA00023015"/>
    </source>
</evidence>
<dbReference type="Pfam" id="PF00249">
    <property type="entry name" value="Myb_DNA-binding"/>
    <property type="match status" value="1"/>
</dbReference>
<dbReference type="Gene3D" id="1.10.10.60">
    <property type="entry name" value="Homeodomain-like"/>
    <property type="match status" value="2"/>
</dbReference>
<dbReference type="PANTHER" id="PTHR46621">
    <property type="entry name" value="SNRNA-ACTIVATING PROTEIN COMPLEX SUBUNIT 4"/>
    <property type="match status" value="1"/>
</dbReference>
<dbReference type="AlphaFoldDB" id="A0A9D4SJ51"/>
<keyword evidence="4" id="KW-0804">Transcription</keyword>
<dbReference type="PROSITE" id="PS51294">
    <property type="entry name" value="HTH_MYB"/>
    <property type="match status" value="1"/>
</dbReference>
<organism evidence="8">
    <name type="scientific">Dermatophagoides farinae</name>
    <name type="common">American house dust mite</name>
    <dbReference type="NCBI Taxonomy" id="6954"/>
    <lineage>
        <taxon>Eukaryota</taxon>
        <taxon>Metazoa</taxon>
        <taxon>Ecdysozoa</taxon>
        <taxon>Arthropoda</taxon>
        <taxon>Chelicerata</taxon>
        <taxon>Arachnida</taxon>
        <taxon>Acari</taxon>
        <taxon>Acariformes</taxon>
        <taxon>Sarcoptiformes</taxon>
        <taxon>Astigmata</taxon>
        <taxon>Psoroptidia</taxon>
        <taxon>Analgoidea</taxon>
        <taxon>Pyroglyphidae</taxon>
        <taxon>Dermatophagoidinae</taxon>
        <taxon>Dermatophagoides</taxon>
    </lineage>
</organism>
<dbReference type="GO" id="GO:0001006">
    <property type="term" value="F:RNA polymerase III type 3 promoter sequence-specific DNA binding"/>
    <property type="evidence" value="ECO:0007669"/>
    <property type="project" value="TreeGrafter"/>
</dbReference>
<dbReference type="InterPro" id="IPR009057">
    <property type="entry name" value="Homeodomain-like_sf"/>
</dbReference>
<feature type="domain" description="HTH myb-type" evidence="7">
    <location>
        <begin position="145"/>
        <end position="204"/>
    </location>
</feature>
<reference evidence="8" key="1">
    <citation type="submission" date="2020-06" db="EMBL/GenBank/DDBJ databases">
        <authorList>
            <person name="Ji K."/>
            <person name="Li J."/>
        </authorList>
    </citation>
    <scope>NUCLEOTIDE SEQUENCE</scope>
    <source>
        <strain evidence="8">JKM2019</strain>
        <tissue evidence="8">Whole body</tissue>
    </source>
</reference>
<keyword evidence="5" id="KW-0539">Nucleus</keyword>
<evidence type="ECO:0000256" key="5">
    <source>
        <dbReference type="ARBA" id="ARBA00023242"/>
    </source>
</evidence>
<dbReference type="EMBL" id="SDOV01000003">
    <property type="protein sequence ID" value="KAH7643311.1"/>
    <property type="molecule type" value="Genomic_DNA"/>
</dbReference>
<comment type="subcellular location">
    <subcellularLocation>
        <location evidence="1">Nucleus</location>
    </subcellularLocation>
</comment>
<dbReference type="SUPFAM" id="SSF46689">
    <property type="entry name" value="Homeodomain-like"/>
    <property type="match status" value="2"/>
</dbReference>
<dbReference type="GO" id="GO:0005634">
    <property type="term" value="C:nucleus"/>
    <property type="evidence" value="ECO:0007669"/>
    <property type="project" value="UniProtKB-SubCell"/>
</dbReference>